<feature type="transmembrane region" description="Helical" evidence="2">
    <location>
        <begin position="64"/>
        <end position="82"/>
    </location>
</feature>
<feature type="compositionally biased region" description="Polar residues" evidence="1">
    <location>
        <begin position="351"/>
        <end position="367"/>
    </location>
</feature>
<organism evidence="3 4">
    <name type="scientific">Pararge aegeria aegeria</name>
    <dbReference type="NCBI Taxonomy" id="348720"/>
    <lineage>
        <taxon>Eukaryota</taxon>
        <taxon>Metazoa</taxon>
        <taxon>Ecdysozoa</taxon>
        <taxon>Arthropoda</taxon>
        <taxon>Hexapoda</taxon>
        <taxon>Insecta</taxon>
        <taxon>Pterygota</taxon>
        <taxon>Neoptera</taxon>
        <taxon>Endopterygota</taxon>
        <taxon>Lepidoptera</taxon>
        <taxon>Glossata</taxon>
        <taxon>Ditrysia</taxon>
        <taxon>Papilionoidea</taxon>
        <taxon>Nymphalidae</taxon>
        <taxon>Satyrinae</taxon>
        <taxon>Satyrini</taxon>
        <taxon>Parargina</taxon>
        <taxon>Pararge</taxon>
    </lineage>
</organism>
<comment type="caution">
    <text evidence="3">The sequence shown here is derived from an EMBL/GenBank/DDBJ whole genome shotgun (WGS) entry which is preliminary data.</text>
</comment>
<proteinExistence type="predicted"/>
<accession>A0A8S4R773</accession>
<feature type="compositionally biased region" description="Basic and acidic residues" evidence="1">
    <location>
        <begin position="213"/>
        <end position="225"/>
    </location>
</feature>
<feature type="region of interest" description="Disordered" evidence="1">
    <location>
        <begin position="339"/>
        <end position="439"/>
    </location>
</feature>
<sequence>MALCDKWVALKIVEFLFCVACLVTKRVSSDDEARLALLLQKLSREWSLLTSVTWDNIGGAFADAVYGGYVIITFALILGRVFQEIPRGRRILESVLLGFGIVFFIVLGGLALASLDSVPNNLIVNASVLGSLSLVVAALFLIDLMGPRIYTATRPSQTDQTISSPKSEKKVSIVTQAVQPPTSDVVDGKQNGHLQNGKQNGHVPNGKQNGHVQKPERPKDLDLSKMKDKETIIEDLFDEPNKQRKLDDLPIERDLEKSKFGSLRNGLEAGNYVRLSEPLSIPDKLHYEQELAKFNEKYLQDYYENVHGRLSVKEDYLPELQTPIFSKVKTGRLTNLYDDVSPSYEQKRSTSKSPTRAKTVPTPTIQQLEDYLKGSIRSKRSETPALFPMEPIEEKDREGADAEGRASGTPSDRGYVQYTAGRWPDKTRQIRTPRHSPTQ</sequence>
<gene>
    <name evidence="3" type="primary">jg4042</name>
    <name evidence="3" type="ORF">PAEG_LOCUS10333</name>
</gene>
<evidence type="ECO:0000256" key="1">
    <source>
        <dbReference type="SAM" id="MobiDB-lite"/>
    </source>
</evidence>
<name>A0A8S4R773_9NEOP</name>
<dbReference type="Proteomes" id="UP000838756">
    <property type="component" value="Unassembled WGS sequence"/>
</dbReference>
<keyword evidence="2" id="KW-1133">Transmembrane helix</keyword>
<evidence type="ECO:0000313" key="3">
    <source>
        <dbReference type="EMBL" id="CAH2231981.1"/>
    </source>
</evidence>
<feature type="transmembrane region" description="Helical" evidence="2">
    <location>
        <begin position="121"/>
        <end position="142"/>
    </location>
</feature>
<evidence type="ECO:0000313" key="4">
    <source>
        <dbReference type="Proteomes" id="UP000838756"/>
    </source>
</evidence>
<dbReference type="EMBL" id="CAKXAJ010024860">
    <property type="protein sequence ID" value="CAH2231981.1"/>
    <property type="molecule type" value="Genomic_DNA"/>
</dbReference>
<feature type="transmembrane region" description="Helical" evidence="2">
    <location>
        <begin position="94"/>
        <end position="115"/>
    </location>
</feature>
<evidence type="ECO:0000256" key="2">
    <source>
        <dbReference type="SAM" id="Phobius"/>
    </source>
</evidence>
<feature type="compositionally biased region" description="Basic and acidic residues" evidence="1">
    <location>
        <begin position="392"/>
        <end position="404"/>
    </location>
</feature>
<reference evidence="3" key="1">
    <citation type="submission" date="2022-03" db="EMBL/GenBank/DDBJ databases">
        <authorList>
            <person name="Lindestad O."/>
        </authorList>
    </citation>
    <scope>NUCLEOTIDE SEQUENCE</scope>
</reference>
<protein>
    <submittedName>
        <fullName evidence="3">Jg4042 protein</fullName>
    </submittedName>
</protein>
<dbReference type="OrthoDB" id="8180835at2759"/>
<keyword evidence="4" id="KW-1185">Reference proteome</keyword>
<keyword evidence="2" id="KW-0472">Membrane</keyword>
<keyword evidence="2" id="KW-0812">Transmembrane</keyword>
<feature type="compositionally biased region" description="Basic residues" evidence="1">
    <location>
        <begin position="429"/>
        <end position="439"/>
    </location>
</feature>
<feature type="region of interest" description="Disordered" evidence="1">
    <location>
        <begin position="181"/>
        <end position="225"/>
    </location>
</feature>
<dbReference type="AlphaFoldDB" id="A0A8S4R773"/>